<dbReference type="AlphaFoldDB" id="A0A0U9HJ39"/>
<feature type="region of interest" description="Disordered" evidence="2">
    <location>
        <begin position="835"/>
        <end position="890"/>
    </location>
</feature>
<feature type="region of interest" description="Disordered" evidence="2">
    <location>
        <begin position="313"/>
        <end position="603"/>
    </location>
</feature>
<keyword evidence="1" id="KW-0072">Autophagy</keyword>
<dbReference type="PANTHER" id="PTHR13430">
    <property type="match status" value="1"/>
</dbReference>
<dbReference type="STRING" id="105231.A0A0U9HJ39"/>
<dbReference type="Gene3D" id="3.30.900.10">
    <property type="entry name" value="HORMA domain"/>
    <property type="match status" value="1"/>
</dbReference>
<dbReference type="GO" id="GO:0005829">
    <property type="term" value="C:cytosol"/>
    <property type="evidence" value="ECO:0000318"/>
    <property type="project" value="GO_Central"/>
</dbReference>
<feature type="compositionally biased region" description="Polar residues" evidence="2">
    <location>
        <begin position="458"/>
        <end position="476"/>
    </location>
</feature>
<sequence length="890" mass="93568">MASQSERARMDQIVSEFYAKSLHIILGSRIPSVSRLSGSASSVRNSSNRWFNLELDTSEAISDLAEPWRRGAAEPMIVDVLLQQPGAHGWSEPPSPTGRGSSPSSSYGRGSPMSDEGPRSPSGTSTLLERWVIHYERRRRSSSSDGLEGLADAADDTSGPGLLAFPGSHNIEVPVVYKRTVILLRSLYAMTRLLPAHRLYRLVKSNPQQRKGGFYLTYRVMSAAPPMPESEMGSMSTSRLSPVDTPSGRISLSVMYRHTTAVTALEVGPSILPRIIADYVGSPTTDPLRRYPPSAYPAPAAGASAVRQGLRVVPLQPTSPLNRRHSIGGSPTSLQRNPNFPPPSSPSSKHHAARFQSPSMRTTSLPPQTSSPIPISRGGPSAGFAHPPSPSPSPSPPPHHQDVSAHYARSASAPVSIPRPPARANSMAPVHTSSSSGAHSHRDRSLSSGDQPFGGNALSGTSPSQSAPQRYPQFTRSKSEKMGVPRGDLPGSGTPPLPRPWTASSPPKWQPSSAPSGPAFPESWGPGTRPSTPGLRTPGPDYLSTPGSEASGPMLSFSPPLPFACTPRPPSFSGLSKTSGSSTSERSAGRATPPISGRDSSALQLARYPSFSMSMDPKAAARASISPVTESPHSMSPPQHYLVMNRALLDERGGFPAGLKRSLYHPGRATLSTAMPLDDDLEDEADLPFAVDDVESDSQRKTRIESSSAWPTSPAHLAATQSASHGSDAAVGALVRILKSAAPLRSHPSSAGSSPAHPASLPSSSGAFGTSPGGGMVGARFSSVTSPIRSAAAGRTTPPGGVQRQWEEGGGEARHTVAEALEELQGFSVMRDGLLRQRGEHGSSRGDSYGRGMDPRASAGEPGVRRAGSLSPRGLPHGGASIPRPTVLIR</sequence>
<dbReference type="OMA" id="ETWNNNI"/>
<reference evidence="4 5" key="1">
    <citation type="journal article" date="2014" name="Nat. Commun.">
        <title>Klebsormidium flaccidum genome reveals primary factors for plant terrestrial adaptation.</title>
        <authorList>
            <person name="Hori K."/>
            <person name="Maruyama F."/>
            <person name="Fujisawa T."/>
            <person name="Togashi T."/>
            <person name="Yamamoto N."/>
            <person name="Seo M."/>
            <person name="Sato S."/>
            <person name="Yamada T."/>
            <person name="Mori H."/>
            <person name="Tajima N."/>
            <person name="Moriyama T."/>
            <person name="Ikeuchi M."/>
            <person name="Watanabe M."/>
            <person name="Wada H."/>
            <person name="Kobayashi K."/>
            <person name="Saito M."/>
            <person name="Masuda T."/>
            <person name="Sasaki-Sekimoto Y."/>
            <person name="Mashiguchi K."/>
            <person name="Awai K."/>
            <person name="Shimojima M."/>
            <person name="Masuda S."/>
            <person name="Iwai M."/>
            <person name="Nobusawa T."/>
            <person name="Narise T."/>
            <person name="Kondo S."/>
            <person name="Saito H."/>
            <person name="Sato R."/>
            <person name="Murakawa M."/>
            <person name="Ihara Y."/>
            <person name="Oshima-Yamada Y."/>
            <person name="Ohtaka K."/>
            <person name="Satoh M."/>
            <person name="Sonobe K."/>
            <person name="Ishii M."/>
            <person name="Ohtani R."/>
            <person name="Kanamori-Sato M."/>
            <person name="Honoki R."/>
            <person name="Miyazaki D."/>
            <person name="Mochizuki H."/>
            <person name="Umetsu J."/>
            <person name="Higashi K."/>
            <person name="Shibata D."/>
            <person name="Kamiya Y."/>
            <person name="Sato N."/>
            <person name="Nakamura Y."/>
            <person name="Tabata S."/>
            <person name="Ida S."/>
            <person name="Kurokawa K."/>
            <person name="Ohta H."/>
        </authorList>
    </citation>
    <scope>NUCLEOTIDE SEQUENCE [LARGE SCALE GENOMIC DNA]</scope>
    <source>
        <strain evidence="4 5">NIES-2285</strain>
    </source>
</reference>
<feature type="compositionally biased region" description="Low complexity" evidence="2">
    <location>
        <begin position="571"/>
        <end position="592"/>
    </location>
</feature>
<feature type="compositionally biased region" description="Pro residues" evidence="2">
    <location>
        <begin position="559"/>
        <end position="570"/>
    </location>
</feature>
<feature type="compositionally biased region" description="Polar residues" evidence="2">
    <location>
        <begin position="329"/>
        <end position="338"/>
    </location>
</feature>
<dbReference type="InterPro" id="IPR018731">
    <property type="entry name" value="Atg13_N"/>
</dbReference>
<keyword evidence="5" id="KW-1185">Reference proteome</keyword>
<evidence type="ECO:0000256" key="2">
    <source>
        <dbReference type="SAM" id="MobiDB-lite"/>
    </source>
</evidence>
<dbReference type="EMBL" id="DF236998">
    <property type="protein sequence ID" value="GAQ80215.1"/>
    <property type="molecule type" value="Genomic_DNA"/>
</dbReference>
<dbReference type="Pfam" id="PF10033">
    <property type="entry name" value="ATG13"/>
    <property type="match status" value="1"/>
</dbReference>
<feature type="domain" description="Autophagy-related protein 13 N-terminal" evidence="3">
    <location>
        <begin position="14"/>
        <end position="260"/>
    </location>
</feature>
<feature type="region of interest" description="Disordered" evidence="2">
    <location>
        <begin position="744"/>
        <end position="812"/>
    </location>
</feature>
<dbReference type="GO" id="GO:0019887">
    <property type="term" value="F:protein kinase regulator activity"/>
    <property type="evidence" value="ECO:0000318"/>
    <property type="project" value="GO_Central"/>
</dbReference>
<dbReference type="GO" id="GO:0034497">
    <property type="term" value="P:protein localization to phagophore assembly site"/>
    <property type="evidence" value="ECO:0000318"/>
    <property type="project" value="GO_Central"/>
</dbReference>
<name>A0A0U9HJ39_KLENI</name>
<dbReference type="GO" id="GO:1990316">
    <property type="term" value="C:Atg1/ULK1 kinase complex"/>
    <property type="evidence" value="ECO:0000318"/>
    <property type="project" value="GO_Central"/>
</dbReference>
<feature type="region of interest" description="Disordered" evidence="2">
    <location>
        <begin position="690"/>
        <end position="725"/>
    </location>
</feature>
<evidence type="ECO:0000313" key="5">
    <source>
        <dbReference type="Proteomes" id="UP000054558"/>
    </source>
</evidence>
<dbReference type="GO" id="GO:0000407">
    <property type="term" value="C:phagophore assembly site"/>
    <property type="evidence" value="ECO:0000318"/>
    <property type="project" value="GO_Central"/>
</dbReference>
<protein>
    <recommendedName>
        <fullName evidence="3">Autophagy-related protein 13 N-terminal domain-containing protein</fullName>
    </recommendedName>
</protein>
<dbReference type="InterPro" id="IPR036570">
    <property type="entry name" value="HORMA_dom_sf"/>
</dbReference>
<feature type="compositionally biased region" description="Pro residues" evidence="2">
    <location>
        <begin position="387"/>
        <end position="398"/>
    </location>
</feature>
<feature type="compositionally biased region" description="Low complexity" evidence="2">
    <location>
        <begin position="97"/>
        <end position="114"/>
    </location>
</feature>
<feature type="compositionally biased region" description="Polar residues" evidence="2">
    <location>
        <begin position="356"/>
        <end position="368"/>
    </location>
</feature>
<gene>
    <name evidence="4" type="ORF">KFL_000490050</name>
</gene>
<accession>A0A0U9HJ39</accession>
<dbReference type="OrthoDB" id="70161at2759"/>
<feature type="compositionally biased region" description="Basic and acidic residues" evidence="2">
    <location>
        <begin position="835"/>
        <end position="844"/>
    </location>
</feature>
<dbReference type="GO" id="GO:0000423">
    <property type="term" value="P:mitophagy"/>
    <property type="evidence" value="ECO:0000318"/>
    <property type="project" value="GO_Central"/>
</dbReference>
<dbReference type="GO" id="GO:0034727">
    <property type="term" value="P:piecemeal microautophagy of the nucleus"/>
    <property type="evidence" value="ECO:0000318"/>
    <property type="project" value="GO_Central"/>
</dbReference>
<feature type="compositionally biased region" description="Low complexity" evidence="2">
    <location>
        <begin position="746"/>
        <end position="767"/>
    </location>
</feature>
<proteinExistence type="predicted"/>
<feature type="compositionally biased region" description="Polar residues" evidence="2">
    <location>
        <begin position="502"/>
        <end position="515"/>
    </location>
</feature>
<evidence type="ECO:0000259" key="3">
    <source>
        <dbReference type="Pfam" id="PF10033"/>
    </source>
</evidence>
<dbReference type="GO" id="GO:0005776">
    <property type="term" value="C:autophagosome"/>
    <property type="evidence" value="ECO:0000318"/>
    <property type="project" value="GO_Central"/>
</dbReference>
<feature type="compositionally biased region" description="Low complexity" evidence="2">
    <location>
        <begin position="370"/>
        <end position="379"/>
    </location>
</feature>
<dbReference type="PANTHER" id="PTHR13430:SF4">
    <property type="entry name" value="AUTOPHAGY-RELATED PROTEIN 13"/>
    <property type="match status" value="1"/>
</dbReference>
<feature type="region of interest" description="Disordered" evidence="2">
    <location>
        <begin position="86"/>
        <end position="124"/>
    </location>
</feature>
<organism evidence="4 5">
    <name type="scientific">Klebsormidium nitens</name>
    <name type="common">Green alga</name>
    <name type="synonym">Ulothrix nitens</name>
    <dbReference type="NCBI Taxonomy" id="105231"/>
    <lineage>
        <taxon>Eukaryota</taxon>
        <taxon>Viridiplantae</taxon>
        <taxon>Streptophyta</taxon>
        <taxon>Klebsormidiophyceae</taxon>
        <taxon>Klebsormidiales</taxon>
        <taxon>Klebsormidiaceae</taxon>
        <taxon>Klebsormidium</taxon>
    </lineage>
</organism>
<evidence type="ECO:0000313" key="4">
    <source>
        <dbReference type="EMBL" id="GAQ80215.1"/>
    </source>
</evidence>
<dbReference type="Proteomes" id="UP000054558">
    <property type="component" value="Unassembled WGS sequence"/>
</dbReference>
<dbReference type="InterPro" id="IPR040182">
    <property type="entry name" value="ATG13"/>
</dbReference>
<evidence type="ECO:0000256" key="1">
    <source>
        <dbReference type="ARBA" id="ARBA00023006"/>
    </source>
</evidence>